<dbReference type="InterPro" id="IPR023997">
    <property type="entry name" value="TonB-dep_OMP_SusC/RagA_CS"/>
</dbReference>
<comment type="similarity">
    <text evidence="2">Belongs to the TonB-dependent receptor family.</text>
</comment>
<dbReference type="AlphaFoldDB" id="A0A1I7NJL1"/>
<dbReference type="Gene3D" id="2.170.130.10">
    <property type="entry name" value="TonB-dependent receptor, plug domain"/>
    <property type="match status" value="1"/>
</dbReference>
<dbReference type="SUPFAM" id="SSF49464">
    <property type="entry name" value="Carboxypeptidase regulatory domain-like"/>
    <property type="match status" value="1"/>
</dbReference>
<proteinExistence type="inferred from homology"/>
<dbReference type="Pfam" id="PF13715">
    <property type="entry name" value="CarbopepD_reg_2"/>
    <property type="match status" value="1"/>
</dbReference>
<sequence length="1131" mass="126997">MKKLPTQVLSREYSLARKVCLMSKFTVLLLLAFLQVSASGYSQNTFTLHFRKTSVERILRYVEKHSDYVFYYTNDELESLPSLDLDLKDITLPELLDSLSSRLGIGYQILDNKLVLIGTHLHAMQDRRITGRVTDSTGKPLAGVTVRVKGKQIGTVTDADGRFSLVVPDDAVLEFSAIGYNRVEMPVGDRQTIAVSLHEISSALNEIVVVGYGTEKKATLTGSISSVKGSDIVKSPAVNVSNSLVGRLPGLTAVQSSGEPGYDGSTIRIRGINSFNNNDPLVVVDGIPYRSLERIDPNSIESITILKDASAAIYGSEAANGVILITTKRGRVGKPQIGLSLNYGYNQPTRIPKMADAATYATMLNEIADYAGTPEPYSADDIKKFKDGSDPWLHPNTDWFKEVIKKWSDQYAGDISISGGTESMRYYVLVGTKFEDGNYRRSATFYRQHNFLANLDAHINKDVHVGVDLSGREEYRHFPTRGAGEIFRFVMRGKPTMNAYWPNGLPGPDIEYGDNPAVIVTSATGYDKDLRYYLNSNLHLDINIPWIKGLSITGNAAFDKGFQFRKLWQTPWYLYTLQGFDSAGNPILIKGQRGYDKPQLTEWAADNTTITLNALLNYEHRFGLNHDFKFMVGTESIKGYGNNFNAFRRFNSTAIDQLFAGLQDAYLNNGGSGYINARLNYFGRVNYGYKEKYLLEFVWRYDGSYIFPENHRFGFFPGVSAGWRISQENFWQKALPFISDFKLRASYGQTGNDRIDEWQYLATYSLGNWFNGNYGYGSLSLSYYPFVTNGNVENQTLYESRIPNPNVTWERANQTDVGFDATLLRSKLSVTFDYFSYIRSKILWYRNATVPLSTGLALPRENIGKAGNRGFDFAVNYQDQAGKLHYQVGVNGGYARNRVIYWDEPPGAPKYQQTTGHPFPSSGLYYVAIGVFHNQAEIDKYPHWPGARPGDIIFKDVNGDGKIDGNDRIRSYKNNIPRFTGGLTAQLQYGPFDLSFLLQGAAGAENYVFTESGEIGNFLESFADGRWTPSNPNANKPRTFNRSNEYWASQANTYFLHSTDYLRLKNLELGYSLPAHALQRLGFQQFRIYVSGYNLLTYSPHYKDFDPEASAGSGQSYPLQRIVNVGLNASF</sequence>
<keyword evidence="2" id="KW-1134">Transmembrane beta strand</keyword>
<dbReference type="PANTHER" id="PTHR30069">
    <property type="entry name" value="TONB-DEPENDENT OUTER MEMBRANE RECEPTOR"/>
    <property type="match status" value="1"/>
</dbReference>
<dbReference type="PANTHER" id="PTHR30069:SF29">
    <property type="entry name" value="HEMOGLOBIN AND HEMOGLOBIN-HAPTOGLOBIN-BINDING PROTEIN 1-RELATED"/>
    <property type="match status" value="1"/>
</dbReference>
<keyword evidence="5" id="KW-1185">Reference proteome</keyword>
<keyword evidence="1" id="KW-0732">Signal</keyword>
<dbReference type="Gene3D" id="2.60.40.1120">
    <property type="entry name" value="Carboxypeptidase-like, regulatory domain"/>
    <property type="match status" value="1"/>
</dbReference>
<dbReference type="Proteomes" id="UP000199537">
    <property type="component" value="Unassembled WGS sequence"/>
</dbReference>
<keyword evidence="2" id="KW-0998">Cell outer membrane</keyword>
<organism evidence="4 5">
    <name type="scientific">Thermoflavifilum thermophilum</name>
    <dbReference type="NCBI Taxonomy" id="1393122"/>
    <lineage>
        <taxon>Bacteria</taxon>
        <taxon>Pseudomonadati</taxon>
        <taxon>Bacteroidota</taxon>
        <taxon>Chitinophagia</taxon>
        <taxon>Chitinophagales</taxon>
        <taxon>Chitinophagaceae</taxon>
        <taxon>Thermoflavifilum</taxon>
    </lineage>
</organism>
<keyword evidence="2" id="KW-0813">Transport</keyword>
<dbReference type="FunFam" id="2.170.130.10:FF:000003">
    <property type="entry name" value="SusC/RagA family TonB-linked outer membrane protein"/>
    <property type="match status" value="1"/>
</dbReference>
<dbReference type="InterPro" id="IPR039426">
    <property type="entry name" value="TonB-dep_rcpt-like"/>
</dbReference>
<dbReference type="InterPro" id="IPR023996">
    <property type="entry name" value="TonB-dep_OMP_SusC/RagA"/>
</dbReference>
<evidence type="ECO:0000259" key="3">
    <source>
        <dbReference type="Pfam" id="PF07715"/>
    </source>
</evidence>
<dbReference type="SUPFAM" id="SSF56935">
    <property type="entry name" value="Porins"/>
    <property type="match status" value="1"/>
</dbReference>
<protein>
    <submittedName>
        <fullName evidence="4">TonB-linked outer membrane protein, SusC/RagA family</fullName>
    </submittedName>
</protein>
<dbReference type="InterPro" id="IPR012910">
    <property type="entry name" value="Plug_dom"/>
</dbReference>
<keyword evidence="2" id="KW-0812">Transmembrane</keyword>
<comment type="subcellular location">
    <subcellularLocation>
        <location evidence="2">Cell outer membrane</location>
        <topology evidence="2">Multi-pass membrane protein</topology>
    </subcellularLocation>
</comment>
<keyword evidence="2" id="KW-0472">Membrane</keyword>
<dbReference type="NCBIfam" id="TIGR04056">
    <property type="entry name" value="OMP_RagA_SusC"/>
    <property type="match status" value="1"/>
</dbReference>
<dbReference type="NCBIfam" id="TIGR04057">
    <property type="entry name" value="SusC_RagA_signa"/>
    <property type="match status" value="1"/>
</dbReference>
<dbReference type="PROSITE" id="PS52016">
    <property type="entry name" value="TONB_DEPENDENT_REC_3"/>
    <property type="match status" value="1"/>
</dbReference>
<reference evidence="5" key="1">
    <citation type="submission" date="2016-10" db="EMBL/GenBank/DDBJ databases">
        <authorList>
            <person name="Varghese N."/>
            <person name="Submissions S."/>
        </authorList>
    </citation>
    <scope>NUCLEOTIDE SEQUENCE [LARGE SCALE GENOMIC DNA]</scope>
    <source>
        <strain evidence="5">DSM 14807</strain>
    </source>
</reference>
<dbReference type="STRING" id="1393122.SAMN05660895_2101"/>
<dbReference type="GO" id="GO:0015344">
    <property type="term" value="F:siderophore uptake transmembrane transporter activity"/>
    <property type="evidence" value="ECO:0007669"/>
    <property type="project" value="TreeGrafter"/>
</dbReference>
<dbReference type="Pfam" id="PF07715">
    <property type="entry name" value="Plug"/>
    <property type="match status" value="1"/>
</dbReference>
<accession>A0A1I7NJL1</accession>
<dbReference type="GO" id="GO:0009279">
    <property type="term" value="C:cell outer membrane"/>
    <property type="evidence" value="ECO:0007669"/>
    <property type="project" value="UniProtKB-SubCell"/>
</dbReference>
<evidence type="ECO:0000313" key="5">
    <source>
        <dbReference type="Proteomes" id="UP000199537"/>
    </source>
</evidence>
<evidence type="ECO:0000256" key="1">
    <source>
        <dbReference type="ARBA" id="ARBA00022729"/>
    </source>
</evidence>
<dbReference type="InterPro" id="IPR008969">
    <property type="entry name" value="CarboxyPept-like_regulatory"/>
</dbReference>
<name>A0A1I7NJL1_9BACT</name>
<dbReference type="InterPro" id="IPR037066">
    <property type="entry name" value="Plug_dom_sf"/>
</dbReference>
<feature type="domain" description="TonB-dependent receptor plug" evidence="3">
    <location>
        <begin position="217"/>
        <end position="322"/>
    </location>
</feature>
<evidence type="ECO:0000313" key="4">
    <source>
        <dbReference type="EMBL" id="SFV34844.1"/>
    </source>
</evidence>
<dbReference type="EMBL" id="FPCJ01000001">
    <property type="protein sequence ID" value="SFV34844.1"/>
    <property type="molecule type" value="Genomic_DNA"/>
</dbReference>
<evidence type="ECO:0000256" key="2">
    <source>
        <dbReference type="PROSITE-ProRule" id="PRU01360"/>
    </source>
</evidence>
<gene>
    <name evidence="4" type="ORF">SAMN05660895_2101</name>
</gene>
<dbReference type="GO" id="GO:0044718">
    <property type="term" value="P:siderophore transmembrane transport"/>
    <property type="evidence" value="ECO:0007669"/>
    <property type="project" value="TreeGrafter"/>
</dbReference>